<feature type="region of interest" description="Disordered" evidence="1">
    <location>
        <begin position="693"/>
        <end position="774"/>
    </location>
</feature>
<feature type="compositionally biased region" description="Polar residues" evidence="1">
    <location>
        <begin position="457"/>
        <end position="467"/>
    </location>
</feature>
<feature type="compositionally biased region" description="Polar residues" evidence="1">
    <location>
        <begin position="727"/>
        <end position="742"/>
    </location>
</feature>
<feature type="compositionally biased region" description="Low complexity" evidence="1">
    <location>
        <begin position="1390"/>
        <end position="1412"/>
    </location>
</feature>
<feature type="compositionally biased region" description="Low complexity" evidence="1">
    <location>
        <begin position="743"/>
        <end position="754"/>
    </location>
</feature>
<feature type="compositionally biased region" description="Polar residues" evidence="1">
    <location>
        <begin position="1715"/>
        <end position="1728"/>
    </location>
</feature>
<feature type="compositionally biased region" description="Polar residues" evidence="1">
    <location>
        <begin position="415"/>
        <end position="424"/>
    </location>
</feature>
<feature type="compositionally biased region" description="Basic and acidic residues" evidence="1">
    <location>
        <begin position="1884"/>
        <end position="1905"/>
    </location>
</feature>
<sequence length="2080" mass="223518">MGPQEDYIETVFTCEGNFDDPHLQARLDDFRASLKDLLLTEKNKLILKKVEPWNSVRVTFNIPREAAGRLRQLAQQGSARLRELGVLGVQIQGDQHISLTIAGKNNERTHLVFKTSDSSVLGPPKPVFDSKIQKLDELGAPGPGQESLEASKKNIAEYLRPGSSIFDSIFGSTSSSSDIFKTPDILGATCDQGPFRSNNVIPSPTVQGGSAIHGTPPFGYPPCSSPNFNPLSPSRSPGPKFPAQTPGIPPGIQQNFPVGRGNSFMGLPPPPPYPHGSSVINKFNSLRAGTSATSPLLVNLLQTDPSLAGFNNILAGKITGIDPNEKPKKKKKSRKPKEGKAKSKSKSASGEVPYQSVPNPTQTSANPTTGTLSLSQSVPVLMQPLPSSAPSVSNQSSYSSLMNDSSFTGLGLGNGMTSQSSTPSPKIRKVEHESPESTAGKIVNPYTGLLEPMENLSDLSPTKSESGGETPLKSARNTSMSKSTFSSTLSINSIDSIIRQVRTDSVKLMAEKEQMERDSAKTPQSPPQLTISFQTAVNTVLKDHTVKDFIRTDFVSKSLDSGHLEVFHSNVLQQQQQQEQQQLLHEKQSRLLDSLPVGLRTLQKAGISDSDERMLSVSDPVRYSLELIREKNKVIPDGGLERRHTIGGHAGPHIDLQHSLGHSQEMNSLSSKTIPPLQLLNKPLLQVKQNNVGTLLSGSPDNKGHSDVDSENSSHSITAVEGHNVSEPVTVSSGTHVDTSLKSYSNDSGVGSSSERSDDTPSEPGDNDFKSGQTNLDECAKSHILNSSLPKQIPTTKLDSKVMTVGYAVVGEVTHRNITNETDMAYLHKHLNMKSDPMRSKSDMKHLVPDLTGNVLHWTAKDELRPIVNTSDMTAVMTRNKPEQRKSPKSSSPRPAAGFPVQHPDHLSSAMQGNPDNAMQKKKNSPRNSPRGSPRNSPRNSPRMLDMVGVQGMPGISYSKQTLLTAQEYAAHLPNRNNDQNRKSPIVPFPPSSLSSVSTAPFPSVPKSNTGESAVDVLSRFSPQCSMEAPSIMKTSEGHPPSLHQLSQLASLDPQILQKLGPFFSQLQNLPFPSQNTSGEMRSRSPRSPLGGPPRLPGSSAAGFSLSELHQLFAETLQNSQIPGLGSSSSGEKEKTSVNGPGTKGAHFVPKTLSSSSVTSATVDSPKGTNITSIYGRKSSPAGAMLNSLTYHSDSSLLPLPKRLTESVQKVVKPLPSIDNSNSLPHVNRRSPSISVSSTGTASSRSAGQGTSSPPRSGPKPGVNGKPSAITTTPAYFMDSLGHPAFPVTSSFTLHSEADFGHPPLRNEESLLPNPVHMDEVHAPNTLPVISEKSLTSVTLTVTRTCACVGLSQTHSVTSVSNSTSTSVVPAVIGTILSPKTYTLNEAHSAHNSAHLSSRTSQEKSSSSVSRSLSTQVYSARAESPMSFQTSIPNLMCNKDTAVNCASDSDKVSVSTFIGSSVQGISPSLERSQTSFLPLNARLHNSKGPEKPKSPFQSMGLSEMLQETAILHSISTQSQAVLTQPQTSVLCQMRQPLVASGIVDEEVNSSNGSGAAITQGDKLGAALHIGMSVSNRSGSDNPCDNAIFDLNNSTAVDRSSRKDSVDGSTSVYNNNAASTTTVNGHTGNEQPVRTTEHFSANSASQSSEQIAHASLNSLHDSILDSQQHLSDKFSSDTIENNSLSLNESVLTTTAAVTLQCCSVKESFCVNEMPSQPSLNEVQDSSSLQPGPPDLRSYTADLESSASTDNSNSSGPPNICKEDSPVHTVESKTALCNDVTSQQNLSEQLVMSQYSEVVSAMHDEDREPPVLTEIEGLCTHTGDEDSQHYLRPLKTGKKLRSSFEEGFEDTSSIKAALSGETDAPPMQLRSRKRTNTGDGENSNSSDDHQPKKLKVDSSDSNVKVDLKDSKGMRHIVNANVVNMSPDYELANSLSTPTLIDTVKSGLRARSNTRNVPLDEKAKAAQRDCRKDVKTAVAKASVVDKKDSTKAVEDSKKNMQLNRRNRQSPSATPENKVVNHAIREKSPLRVSRTRGRNSPTVEHQEETQENKRTTRSARSKADNITPEQGPLHKRRRPSRDHR</sequence>
<feature type="region of interest" description="Disordered" evidence="1">
    <location>
        <begin position="1215"/>
        <end position="1271"/>
    </location>
</feature>
<feature type="region of interest" description="Disordered" evidence="1">
    <location>
        <begin position="975"/>
        <end position="1011"/>
    </location>
</feature>
<dbReference type="InterPro" id="IPR026638">
    <property type="entry name" value="NCOA6"/>
</dbReference>
<feature type="region of interest" description="Disordered" evidence="1">
    <location>
        <begin position="869"/>
        <end position="949"/>
    </location>
</feature>
<organism evidence="3 4">
    <name type="scientific">Potamilus streckersoni</name>
    <dbReference type="NCBI Taxonomy" id="2493646"/>
    <lineage>
        <taxon>Eukaryota</taxon>
        <taxon>Metazoa</taxon>
        <taxon>Spiralia</taxon>
        <taxon>Lophotrochozoa</taxon>
        <taxon>Mollusca</taxon>
        <taxon>Bivalvia</taxon>
        <taxon>Autobranchia</taxon>
        <taxon>Heteroconchia</taxon>
        <taxon>Palaeoheterodonta</taxon>
        <taxon>Unionida</taxon>
        <taxon>Unionoidea</taxon>
        <taxon>Unionidae</taxon>
        <taxon>Ambleminae</taxon>
        <taxon>Lampsilini</taxon>
        <taxon>Potamilus</taxon>
    </lineage>
</organism>
<feature type="domain" description="Nuclear receptor coactivator 6 TRADD-N" evidence="2">
    <location>
        <begin position="10"/>
        <end position="110"/>
    </location>
</feature>
<dbReference type="GO" id="GO:0035097">
    <property type="term" value="C:histone methyltransferase complex"/>
    <property type="evidence" value="ECO:0007669"/>
    <property type="project" value="TreeGrafter"/>
</dbReference>
<keyword evidence="4" id="KW-1185">Reference proteome</keyword>
<feature type="compositionally biased region" description="Polar residues" evidence="1">
    <location>
        <begin position="926"/>
        <end position="940"/>
    </location>
</feature>
<reference evidence="3" key="1">
    <citation type="journal article" date="2021" name="Genome Biol. Evol.">
        <title>A High-Quality Reference Genome for a Parasitic Bivalve with Doubly Uniparental Inheritance (Bivalvia: Unionida).</title>
        <authorList>
            <person name="Smith C.H."/>
        </authorList>
    </citation>
    <scope>NUCLEOTIDE SEQUENCE</scope>
    <source>
        <strain evidence="3">CHS0354</strain>
    </source>
</reference>
<evidence type="ECO:0000313" key="4">
    <source>
        <dbReference type="Proteomes" id="UP001195483"/>
    </source>
</evidence>
<comment type="caution">
    <text evidence="3">The sequence shown here is derived from an EMBL/GenBank/DDBJ whole genome shotgun (WGS) entry which is preliminary data.</text>
</comment>
<feature type="region of interest" description="Disordered" evidence="1">
    <location>
        <begin position="1388"/>
        <end position="1412"/>
    </location>
</feature>
<dbReference type="GO" id="GO:0045944">
    <property type="term" value="P:positive regulation of transcription by RNA polymerase II"/>
    <property type="evidence" value="ECO:0007669"/>
    <property type="project" value="TreeGrafter"/>
</dbReference>
<feature type="region of interest" description="Disordered" evidence="1">
    <location>
        <begin position="317"/>
        <end position="372"/>
    </location>
</feature>
<feature type="region of interest" description="Disordered" evidence="1">
    <location>
        <begin position="409"/>
        <end position="485"/>
    </location>
</feature>
<feature type="compositionally biased region" description="Low complexity" evidence="1">
    <location>
        <begin position="992"/>
        <end position="1002"/>
    </location>
</feature>
<accession>A0AAE0VV66</accession>
<feature type="compositionally biased region" description="Polar residues" evidence="1">
    <location>
        <begin position="1068"/>
        <end position="1080"/>
    </location>
</feature>
<gene>
    <name evidence="3" type="ORF">CHS0354_010622</name>
</gene>
<feature type="compositionally biased region" description="Polar residues" evidence="1">
    <location>
        <begin position="1606"/>
        <end position="1649"/>
    </location>
</feature>
<dbReference type="PANTHER" id="PTHR15690">
    <property type="entry name" value="NUCLEAR RECEPTOR COACTIVATOR 6"/>
    <property type="match status" value="1"/>
</dbReference>
<dbReference type="EMBL" id="JAEAOA010000665">
    <property type="protein sequence ID" value="KAK3591256.1"/>
    <property type="molecule type" value="Genomic_DNA"/>
</dbReference>
<feature type="compositionally biased region" description="Low complexity" evidence="1">
    <location>
        <begin position="1743"/>
        <end position="1753"/>
    </location>
</feature>
<feature type="region of interest" description="Disordered" evidence="1">
    <location>
        <begin position="1715"/>
        <end position="1765"/>
    </location>
</feature>
<dbReference type="GO" id="GO:0005667">
    <property type="term" value="C:transcription regulator complex"/>
    <property type="evidence" value="ECO:0007669"/>
    <property type="project" value="TreeGrafter"/>
</dbReference>
<feature type="compositionally biased region" description="Basic residues" evidence="1">
    <location>
        <begin position="2069"/>
        <end position="2080"/>
    </location>
</feature>
<evidence type="ECO:0000313" key="3">
    <source>
        <dbReference type="EMBL" id="KAK3591256.1"/>
    </source>
</evidence>
<feature type="region of interest" description="Disordered" evidence="1">
    <location>
        <begin position="1121"/>
        <end position="1179"/>
    </location>
</feature>
<reference evidence="3" key="2">
    <citation type="journal article" date="2021" name="Genome Biol. Evol.">
        <title>Developing a high-quality reference genome for a parasitic bivalve with doubly uniparental inheritance (Bivalvia: Unionida).</title>
        <authorList>
            <person name="Smith C.H."/>
        </authorList>
    </citation>
    <scope>NUCLEOTIDE SEQUENCE</scope>
    <source>
        <strain evidence="3">CHS0354</strain>
        <tissue evidence="3">Mantle</tissue>
    </source>
</reference>
<feature type="region of interest" description="Disordered" evidence="1">
    <location>
        <begin position="1983"/>
        <end position="2080"/>
    </location>
</feature>
<evidence type="ECO:0000259" key="2">
    <source>
        <dbReference type="Pfam" id="PF13820"/>
    </source>
</evidence>
<feature type="compositionally biased region" description="Basic and acidic residues" evidence="1">
    <location>
        <begin position="1983"/>
        <end position="1995"/>
    </location>
</feature>
<feature type="compositionally biased region" description="Low complexity" evidence="1">
    <location>
        <begin position="1154"/>
        <end position="1165"/>
    </location>
</feature>
<feature type="compositionally biased region" description="Low complexity" evidence="1">
    <location>
        <begin position="1230"/>
        <end position="1253"/>
    </location>
</feature>
<feature type="region of interest" description="Disordered" evidence="1">
    <location>
        <begin position="1854"/>
        <end position="1905"/>
    </location>
</feature>
<evidence type="ECO:0000256" key="1">
    <source>
        <dbReference type="SAM" id="MobiDB-lite"/>
    </source>
</evidence>
<feature type="region of interest" description="Disordered" evidence="1">
    <location>
        <begin position="1596"/>
        <end position="1649"/>
    </location>
</feature>
<dbReference type="Proteomes" id="UP001195483">
    <property type="component" value="Unassembled WGS sequence"/>
</dbReference>
<proteinExistence type="predicted"/>
<dbReference type="GO" id="GO:0003713">
    <property type="term" value="F:transcription coactivator activity"/>
    <property type="evidence" value="ECO:0007669"/>
    <property type="project" value="InterPro"/>
</dbReference>
<feature type="compositionally biased region" description="Polar residues" evidence="1">
    <location>
        <begin position="1996"/>
        <end position="2011"/>
    </location>
</feature>
<dbReference type="Pfam" id="PF13820">
    <property type="entry name" value="NCOA6_TRADD-N"/>
    <property type="match status" value="1"/>
</dbReference>
<dbReference type="InterPro" id="IPR032715">
    <property type="entry name" value="NCOA6_TRADD-N"/>
</dbReference>
<feature type="compositionally biased region" description="Polar residues" evidence="1">
    <location>
        <begin position="356"/>
        <end position="372"/>
    </location>
</feature>
<protein>
    <recommendedName>
        <fullName evidence="2">Nuclear receptor coactivator 6 TRADD-N domain-containing protein</fullName>
    </recommendedName>
</protein>
<feature type="region of interest" description="Disordered" evidence="1">
    <location>
        <begin position="1068"/>
        <end position="1102"/>
    </location>
</feature>
<reference evidence="3" key="3">
    <citation type="submission" date="2023-05" db="EMBL/GenBank/DDBJ databases">
        <authorList>
            <person name="Smith C.H."/>
        </authorList>
    </citation>
    <scope>NUCLEOTIDE SEQUENCE</scope>
    <source>
        <strain evidence="3">CHS0354</strain>
        <tissue evidence="3">Mantle</tissue>
    </source>
</reference>
<name>A0AAE0VV66_9BIVA</name>
<feature type="compositionally biased region" description="Basic and acidic residues" evidence="1">
    <location>
        <begin position="2040"/>
        <end position="2050"/>
    </location>
</feature>
<dbReference type="PANTHER" id="PTHR15690:SF0">
    <property type="entry name" value="NUCLEAR RECEPTOR COACTIVATOR 6"/>
    <property type="match status" value="1"/>
</dbReference>